<dbReference type="Pfam" id="PF26363">
    <property type="entry name" value="Phospholipase-like"/>
    <property type="match status" value="1"/>
</dbReference>
<dbReference type="SUPFAM" id="SSF53474">
    <property type="entry name" value="alpha/beta-Hydrolases"/>
    <property type="match status" value="1"/>
</dbReference>
<dbReference type="Proteomes" id="UP000515511">
    <property type="component" value="Chromosome"/>
</dbReference>
<gene>
    <name evidence="1" type="ORF">F1C12_00730</name>
</gene>
<dbReference type="AlphaFoldDB" id="A0A7G6Y5P8"/>
<dbReference type="EMBL" id="CP043641">
    <property type="protein sequence ID" value="QNE33813.1"/>
    <property type="molecule type" value="Genomic_DNA"/>
</dbReference>
<protein>
    <recommendedName>
        <fullName evidence="3">Lipase family protein</fullName>
    </recommendedName>
</protein>
<organism evidence="1 2">
    <name type="scientific">Leifsonia shinshuensis</name>
    <dbReference type="NCBI Taxonomy" id="150026"/>
    <lineage>
        <taxon>Bacteria</taxon>
        <taxon>Bacillati</taxon>
        <taxon>Actinomycetota</taxon>
        <taxon>Actinomycetes</taxon>
        <taxon>Micrococcales</taxon>
        <taxon>Microbacteriaceae</taxon>
        <taxon>Leifsonia</taxon>
    </lineage>
</organism>
<sequence length="409" mass="43374">MTTDEEYAWIAREAYDLDALKKDPPLVRGDRFHTREDEDKRQFTVLHAASNAITGFQAMAVAPIVDGRPDLSHIVISYAGTNPEHRADLLADAQSVVGGRTGPGTQAFEALIYADAMKVRYPKASFSTTGHSLGGFLALYVAAENDWSATTFNAPDPGAVLSPRALRTLADRKAAGAMTLRNFVDVLDVIGNIAGDRTGSAIYIDDVPGKASVLDYHDLEGVFRFAEDGSILDVTATGRTLEEILQNAARTMVEPDIAPALGIVLAGVANALRNPAVGRLAGLSVSGATVTVETVGAVALAASIGGIAVELQAIKAANNALIPRMTAGLHRAKTAAASLYPWITEADIEDCIARHRLAVRDNIDASAVARVDALADDHLRIVTELSDGILRSVKHAVAHDAQWALIYSH</sequence>
<reference evidence="2" key="1">
    <citation type="submission" date="2019-09" db="EMBL/GenBank/DDBJ databases">
        <title>Antimicrobial potential of Antarctic Bacteria.</title>
        <authorList>
            <person name="Benaud N."/>
            <person name="Edwards R.J."/>
            <person name="Ferrari B.C."/>
        </authorList>
    </citation>
    <scope>NUCLEOTIDE SEQUENCE [LARGE SCALE GENOMIC DNA]</scope>
    <source>
        <strain evidence="2">INR9</strain>
    </source>
</reference>
<proteinExistence type="predicted"/>
<dbReference type="Gene3D" id="3.40.50.1820">
    <property type="entry name" value="alpha/beta hydrolase"/>
    <property type="match status" value="1"/>
</dbReference>
<evidence type="ECO:0000313" key="1">
    <source>
        <dbReference type="EMBL" id="QNE33813.1"/>
    </source>
</evidence>
<accession>A0A7G6Y5P8</accession>
<dbReference type="KEGG" id="lse:F1C12_00730"/>
<dbReference type="RefSeq" id="WP_185276983.1">
    <property type="nucleotide sequence ID" value="NZ_CP043641.1"/>
</dbReference>
<evidence type="ECO:0000313" key="2">
    <source>
        <dbReference type="Proteomes" id="UP000515511"/>
    </source>
</evidence>
<evidence type="ECO:0008006" key="3">
    <source>
        <dbReference type="Google" id="ProtNLM"/>
    </source>
</evidence>
<dbReference type="InterPro" id="IPR029058">
    <property type="entry name" value="AB_hydrolase_fold"/>
</dbReference>
<name>A0A7G6Y5P8_9MICO</name>